<dbReference type="InterPro" id="IPR050651">
    <property type="entry name" value="Plant_Cytochrome_P450_Monoox"/>
</dbReference>
<keyword evidence="8" id="KW-0408">Iron</keyword>
<evidence type="ECO:0000256" key="3">
    <source>
        <dbReference type="ARBA" id="ARBA00022617"/>
    </source>
</evidence>
<accession>A0AAP0HET5</accession>
<keyword evidence="6" id="KW-1133">Transmembrane helix</keyword>
<keyword evidence="9" id="KW-0472">Membrane</keyword>
<dbReference type="GO" id="GO:0016020">
    <property type="term" value="C:membrane"/>
    <property type="evidence" value="ECO:0007669"/>
    <property type="project" value="UniProtKB-SubCell"/>
</dbReference>
<dbReference type="PANTHER" id="PTHR47947">
    <property type="entry name" value="CYTOCHROME P450 82C3-RELATED"/>
    <property type="match status" value="1"/>
</dbReference>
<dbReference type="GO" id="GO:0020037">
    <property type="term" value="F:heme binding"/>
    <property type="evidence" value="ECO:0007669"/>
    <property type="project" value="InterPro"/>
</dbReference>
<evidence type="ECO:0000256" key="7">
    <source>
        <dbReference type="ARBA" id="ARBA00023002"/>
    </source>
</evidence>
<dbReference type="GO" id="GO:0004497">
    <property type="term" value="F:monooxygenase activity"/>
    <property type="evidence" value="ECO:0007669"/>
    <property type="project" value="InterPro"/>
</dbReference>
<dbReference type="PANTHER" id="PTHR47947:SF26">
    <property type="entry name" value="CYTOCHROME P450"/>
    <property type="match status" value="1"/>
</dbReference>
<dbReference type="Proteomes" id="UP001420932">
    <property type="component" value="Unassembled WGS sequence"/>
</dbReference>
<evidence type="ECO:0008006" key="12">
    <source>
        <dbReference type="Google" id="ProtNLM"/>
    </source>
</evidence>
<evidence type="ECO:0000256" key="6">
    <source>
        <dbReference type="ARBA" id="ARBA00022989"/>
    </source>
</evidence>
<gene>
    <name evidence="10" type="ORF">Syun_030984</name>
</gene>
<evidence type="ECO:0000313" key="10">
    <source>
        <dbReference type="EMBL" id="KAK9082002.1"/>
    </source>
</evidence>
<sequence>MAGSFSPCLSNNLITILAIREMYDALPFMAWLDFKGDAKAMKNTQKDLDYIMQTWLDEHRAKADQMRGDAINNTRDFLDVLVMMEKTANSHRNQGHRHHNQSLGTHPTSRLEWIAWQTLWCGCWLFC</sequence>
<comment type="caution">
    <text evidence="10">The sequence shown here is derived from an EMBL/GenBank/DDBJ whole genome shotgun (WGS) entry which is preliminary data.</text>
</comment>
<evidence type="ECO:0000256" key="2">
    <source>
        <dbReference type="ARBA" id="ARBA00004370"/>
    </source>
</evidence>
<dbReference type="GO" id="GO:0005506">
    <property type="term" value="F:iron ion binding"/>
    <property type="evidence" value="ECO:0007669"/>
    <property type="project" value="InterPro"/>
</dbReference>
<dbReference type="GO" id="GO:0016705">
    <property type="term" value="F:oxidoreductase activity, acting on paired donors, with incorporation or reduction of molecular oxygen"/>
    <property type="evidence" value="ECO:0007669"/>
    <property type="project" value="InterPro"/>
</dbReference>
<keyword evidence="3" id="KW-0349">Heme</keyword>
<keyword evidence="5" id="KW-0479">Metal-binding</keyword>
<reference evidence="10 11" key="1">
    <citation type="submission" date="2024-01" db="EMBL/GenBank/DDBJ databases">
        <title>Genome assemblies of Stephania.</title>
        <authorList>
            <person name="Yang L."/>
        </authorList>
    </citation>
    <scope>NUCLEOTIDE SEQUENCE [LARGE SCALE GENOMIC DNA]</scope>
    <source>
        <strain evidence="10">YNDBR</strain>
        <tissue evidence="10">Leaf</tissue>
    </source>
</reference>
<evidence type="ECO:0000313" key="11">
    <source>
        <dbReference type="Proteomes" id="UP001420932"/>
    </source>
</evidence>
<dbReference type="AlphaFoldDB" id="A0AAP0HET5"/>
<dbReference type="Gene3D" id="1.10.630.10">
    <property type="entry name" value="Cytochrome P450"/>
    <property type="match status" value="1"/>
</dbReference>
<keyword evidence="11" id="KW-1185">Reference proteome</keyword>
<keyword evidence="4" id="KW-0812">Transmembrane</keyword>
<protein>
    <recommendedName>
        <fullName evidence="12">Cytochrome P450</fullName>
    </recommendedName>
</protein>
<evidence type="ECO:0000256" key="1">
    <source>
        <dbReference type="ARBA" id="ARBA00001971"/>
    </source>
</evidence>
<comment type="cofactor">
    <cofactor evidence="1">
        <name>heme</name>
        <dbReference type="ChEBI" id="CHEBI:30413"/>
    </cofactor>
</comment>
<proteinExistence type="predicted"/>
<evidence type="ECO:0000256" key="9">
    <source>
        <dbReference type="ARBA" id="ARBA00023136"/>
    </source>
</evidence>
<evidence type="ECO:0000256" key="5">
    <source>
        <dbReference type="ARBA" id="ARBA00022723"/>
    </source>
</evidence>
<evidence type="ECO:0000256" key="8">
    <source>
        <dbReference type="ARBA" id="ARBA00023004"/>
    </source>
</evidence>
<dbReference type="EMBL" id="JBBNAF010000041">
    <property type="protein sequence ID" value="KAK9082002.1"/>
    <property type="molecule type" value="Genomic_DNA"/>
</dbReference>
<evidence type="ECO:0000256" key="4">
    <source>
        <dbReference type="ARBA" id="ARBA00022692"/>
    </source>
</evidence>
<organism evidence="10 11">
    <name type="scientific">Stephania yunnanensis</name>
    <dbReference type="NCBI Taxonomy" id="152371"/>
    <lineage>
        <taxon>Eukaryota</taxon>
        <taxon>Viridiplantae</taxon>
        <taxon>Streptophyta</taxon>
        <taxon>Embryophyta</taxon>
        <taxon>Tracheophyta</taxon>
        <taxon>Spermatophyta</taxon>
        <taxon>Magnoliopsida</taxon>
        <taxon>Ranunculales</taxon>
        <taxon>Menispermaceae</taxon>
        <taxon>Menispermoideae</taxon>
        <taxon>Cissampelideae</taxon>
        <taxon>Stephania</taxon>
    </lineage>
</organism>
<keyword evidence="7" id="KW-0560">Oxidoreductase</keyword>
<name>A0AAP0HET5_9MAGN</name>
<comment type="subcellular location">
    <subcellularLocation>
        <location evidence="2">Membrane</location>
    </subcellularLocation>
</comment>
<dbReference type="InterPro" id="IPR036396">
    <property type="entry name" value="Cyt_P450_sf"/>
</dbReference>